<evidence type="ECO:0000313" key="3">
    <source>
        <dbReference type="Proteomes" id="UP001266099"/>
    </source>
</evidence>
<dbReference type="CDD" id="cd14748">
    <property type="entry name" value="PBP2_UgpB"/>
    <property type="match status" value="1"/>
</dbReference>
<dbReference type="Pfam" id="PF13416">
    <property type="entry name" value="SBP_bac_8"/>
    <property type="match status" value="1"/>
</dbReference>
<comment type="caution">
    <text evidence="2">The sequence shown here is derived from an EMBL/GenBank/DDBJ whole genome shotgun (WGS) entry which is preliminary data.</text>
</comment>
<dbReference type="InterPro" id="IPR006059">
    <property type="entry name" value="SBP"/>
</dbReference>
<evidence type="ECO:0000313" key="2">
    <source>
        <dbReference type="EMBL" id="MDR6940079.1"/>
    </source>
</evidence>
<protein>
    <submittedName>
        <fullName evidence="2">Sn-glycerol 3-phosphate transport system substrate-binding protein</fullName>
    </submittedName>
</protein>
<dbReference type="InterPro" id="IPR050490">
    <property type="entry name" value="Bact_solute-bd_prot1"/>
</dbReference>
<dbReference type="PROSITE" id="PS51257">
    <property type="entry name" value="PROKAR_LIPOPROTEIN"/>
    <property type="match status" value="1"/>
</dbReference>
<feature type="signal peptide" evidence="1">
    <location>
        <begin position="1"/>
        <end position="22"/>
    </location>
</feature>
<organism evidence="2 3">
    <name type="scientific">Arcanobacterium hippocoleae</name>
    <dbReference type="NCBI Taxonomy" id="149017"/>
    <lineage>
        <taxon>Bacteria</taxon>
        <taxon>Bacillati</taxon>
        <taxon>Actinomycetota</taxon>
        <taxon>Actinomycetes</taxon>
        <taxon>Actinomycetales</taxon>
        <taxon>Actinomycetaceae</taxon>
        <taxon>Arcanobacterium</taxon>
    </lineage>
</organism>
<dbReference type="PANTHER" id="PTHR43649">
    <property type="entry name" value="ARABINOSE-BINDING PROTEIN-RELATED"/>
    <property type="match status" value="1"/>
</dbReference>
<evidence type="ECO:0000256" key="1">
    <source>
        <dbReference type="SAM" id="SignalP"/>
    </source>
</evidence>
<dbReference type="SUPFAM" id="SSF53850">
    <property type="entry name" value="Periplasmic binding protein-like II"/>
    <property type="match status" value="1"/>
</dbReference>
<gene>
    <name evidence="2" type="ORF">J2S36_001622</name>
</gene>
<dbReference type="EMBL" id="JAVDUJ010000001">
    <property type="protein sequence ID" value="MDR6940079.1"/>
    <property type="molecule type" value="Genomic_DNA"/>
</dbReference>
<proteinExistence type="predicted"/>
<accession>A0ABU1T404</accession>
<keyword evidence="1" id="KW-0732">Signal</keyword>
<feature type="chain" id="PRO_5046982724" evidence="1">
    <location>
        <begin position="23"/>
        <end position="433"/>
    </location>
</feature>
<dbReference type="RefSeq" id="WP_309957279.1">
    <property type="nucleotide sequence ID" value="NZ_JAVDUJ010000001.1"/>
</dbReference>
<dbReference type="Proteomes" id="UP001266099">
    <property type="component" value="Unassembled WGS sequence"/>
</dbReference>
<name>A0ABU1T404_9ACTO</name>
<sequence>MKTHKIALATLAIVSLALSGCAGMGSQGAAEKSSDKADGPVTVDFWSNHPGSSKEIEKKIIADFEAANPDIKVKLTDAGKDYEEVAQKLNAALSGGQVPDVVVASDVTWFNFALNGQLEPLDDLLKKADAKPEDYNQNLYDEYKFNGSHFAVPYARSTPLFYYNKDLWQQAGLPDRGPKTWQEWNDDFAPKLKAKFPDITPLSIPDGANYMDWYFQGMIWSFGGSYSKDWTMTMSDEKSIEAGKFLQDQFKQGYFTAAKDSAVPFVAGEAVAMLQSTGSLQTVSKDGKFNVGTAFLPSPENVSGVSTGGSGVAIPAKAKNKEAAAKFLAFLTNPENNFAFSQGTGYLITRTSGSQLPEAKKYYEANPNFLTAVKQLKLTQKQDAARAFVPGGGMRIGAALDKISQGADVAETFKALDEEQQKIIDTQIKPKLK</sequence>
<keyword evidence="3" id="KW-1185">Reference proteome</keyword>
<dbReference type="Gene3D" id="3.40.190.10">
    <property type="entry name" value="Periplasmic binding protein-like II"/>
    <property type="match status" value="1"/>
</dbReference>
<reference evidence="2 3" key="1">
    <citation type="submission" date="2023-07" db="EMBL/GenBank/DDBJ databases">
        <title>Sequencing the genomes of 1000 actinobacteria strains.</title>
        <authorList>
            <person name="Klenk H.-P."/>
        </authorList>
    </citation>
    <scope>NUCLEOTIDE SEQUENCE [LARGE SCALE GENOMIC DNA]</scope>
    <source>
        <strain evidence="2 3">DSM 15539</strain>
    </source>
</reference>
<dbReference type="PANTHER" id="PTHR43649:SF30">
    <property type="entry name" value="ABC TRANSPORTER SUBSTRATE-BINDING PROTEIN"/>
    <property type="match status" value="1"/>
</dbReference>